<feature type="signal peptide" evidence="12">
    <location>
        <begin position="1"/>
        <end position="20"/>
    </location>
</feature>
<dbReference type="EMBL" id="CP060718">
    <property type="protein sequence ID" value="QNN66421.1"/>
    <property type="molecule type" value="Genomic_DNA"/>
</dbReference>
<evidence type="ECO:0000256" key="12">
    <source>
        <dbReference type="SAM" id="SignalP"/>
    </source>
</evidence>
<evidence type="ECO:0000256" key="3">
    <source>
        <dbReference type="ARBA" id="ARBA00022452"/>
    </source>
</evidence>
<dbReference type="InterPro" id="IPR039426">
    <property type="entry name" value="TonB-dep_rcpt-like"/>
</dbReference>
<accession>A0A7G9SEZ6</accession>
<evidence type="ECO:0000256" key="1">
    <source>
        <dbReference type="ARBA" id="ARBA00004571"/>
    </source>
</evidence>
<feature type="chain" id="PRO_5028909276" evidence="12">
    <location>
        <begin position="21"/>
        <end position="643"/>
    </location>
</feature>
<evidence type="ECO:0000313" key="14">
    <source>
        <dbReference type="Proteomes" id="UP000515971"/>
    </source>
</evidence>
<protein>
    <submittedName>
        <fullName evidence="13">TonB-dependent receptor</fullName>
    </submittedName>
</protein>
<gene>
    <name evidence="13" type="ORF">H9L13_06700</name>
</gene>
<evidence type="ECO:0000256" key="2">
    <source>
        <dbReference type="ARBA" id="ARBA00022448"/>
    </source>
</evidence>
<evidence type="ECO:0000256" key="7">
    <source>
        <dbReference type="ARBA" id="ARBA00023004"/>
    </source>
</evidence>
<dbReference type="GO" id="GO:0009279">
    <property type="term" value="C:cell outer membrane"/>
    <property type="evidence" value="ECO:0007669"/>
    <property type="project" value="UniProtKB-SubCell"/>
</dbReference>
<feature type="region of interest" description="Disordered" evidence="11">
    <location>
        <begin position="424"/>
        <end position="444"/>
    </location>
</feature>
<organism evidence="13 14">
    <name type="scientific">Sphingomonas lutea</name>
    <dbReference type="NCBI Taxonomy" id="1045317"/>
    <lineage>
        <taxon>Bacteria</taxon>
        <taxon>Pseudomonadati</taxon>
        <taxon>Pseudomonadota</taxon>
        <taxon>Alphaproteobacteria</taxon>
        <taxon>Sphingomonadales</taxon>
        <taxon>Sphingomonadaceae</taxon>
        <taxon>Sphingomonas</taxon>
    </lineage>
</organism>
<keyword evidence="10" id="KW-0998">Cell outer membrane</keyword>
<dbReference type="PANTHER" id="PTHR32552">
    <property type="entry name" value="FERRICHROME IRON RECEPTOR-RELATED"/>
    <property type="match status" value="1"/>
</dbReference>
<evidence type="ECO:0000256" key="11">
    <source>
        <dbReference type="SAM" id="MobiDB-lite"/>
    </source>
</evidence>
<dbReference type="InterPro" id="IPR036942">
    <property type="entry name" value="Beta-barrel_TonB_sf"/>
</dbReference>
<evidence type="ECO:0000256" key="5">
    <source>
        <dbReference type="ARBA" id="ARBA00022692"/>
    </source>
</evidence>
<keyword evidence="7" id="KW-0408">Iron</keyword>
<name>A0A7G9SEZ6_9SPHN</name>
<keyword evidence="8" id="KW-0406">Ion transport</keyword>
<proteinExistence type="predicted"/>
<evidence type="ECO:0000256" key="8">
    <source>
        <dbReference type="ARBA" id="ARBA00023065"/>
    </source>
</evidence>
<keyword evidence="14" id="KW-1185">Reference proteome</keyword>
<keyword evidence="4" id="KW-0410">Iron transport</keyword>
<dbReference type="AlphaFoldDB" id="A0A7G9SEZ6"/>
<evidence type="ECO:0000313" key="13">
    <source>
        <dbReference type="EMBL" id="QNN66421.1"/>
    </source>
</evidence>
<dbReference type="Proteomes" id="UP000515971">
    <property type="component" value="Chromosome"/>
</dbReference>
<sequence>MFRIISVAAALLASAAPAWGQRAGENAVESASDAFGTSVGNEKIGLYSATDVRGFSPITAGNIRVEGLSVTEHGGFTSRVVSGSTIRVGLTAQGYPFPAPTGIADYALRNSGNDAVFSPVVYVGPNRGFAVDLDAQLPIVRDRLSLAAGVSYRYEENFIGEDGRQLQGGGVLRWRPSDGVEVKSFYGRMNFADDRTIGQIFTARPYLPPRIDRRFFGLDWALNQVDRQFFGSVASVQLTDDWQVRGGLFRWKNEGANLTELYRNTKPDGSAQRQLIATRDQTQKSNSGELRSSYGLTEGDRRHTLHLAVRGRDTKRAFNGADVRDLGPTVIGIDNDVAEPEFDFKPLSRDEVRQVTAGIGYELRWPGVAELSLGLQKTDYRKTTHVPGLEPLVTRDRPWLYNGTAAIHVTDKLVAYAGTTRGLEESGTAPANAVNRSSAPPALRTSQRDAGFRYTIMPRLSLVAGLFDVRKPYFNLDQDKVYRELGTVRHRGIELSLAGQPITGLSVVAGGVLLDADVSGEAVDLGIIGPKPVGTTARALRANFDYRVPGFDPLSIDLGSTHTAGKIASTLEYGELGGAQLRTDSRTTFDFGARYRFKAGAIPATLRAQVTNLFDTYGWDVSSNAGFRFIDKRRLLLSLAADI</sequence>
<evidence type="ECO:0000256" key="9">
    <source>
        <dbReference type="ARBA" id="ARBA00023136"/>
    </source>
</evidence>
<dbReference type="RefSeq" id="WP_187537013.1">
    <property type="nucleotide sequence ID" value="NZ_BAABJT010000001.1"/>
</dbReference>
<keyword evidence="13" id="KW-0675">Receptor</keyword>
<evidence type="ECO:0000256" key="10">
    <source>
        <dbReference type="ARBA" id="ARBA00023237"/>
    </source>
</evidence>
<keyword evidence="3" id="KW-1134">Transmembrane beta strand</keyword>
<evidence type="ECO:0000256" key="6">
    <source>
        <dbReference type="ARBA" id="ARBA00022729"/>
    </source>
</evidence>
<keyword evidence="6 12" id="KW-0732">Signal</keyword>
<dbReference type="PANTHER" id="PTHR32552:SF68">
    <property type="entry name" value="FERRICHROME OUTER MEMBRANE TRANSPORTER_PHAGE RECEPTOR"/>
    <property type="match status" value="1"/>
</dbReference>
<dbReference type="KEGG" id="slut:H9L13_06700"/>
<comment type="subcellular location">
    <subcellularLocation>
        <location evidence="1">Cell outer membrane</location>
        <topology evidence="1">Multi-pass membrane protein</topology>
    </subcellularLocation>
</comment>
<dbReference type="Gene3D" id="2.40.170.20">
    <property type="entry name" value="TonB-dependent receptor, beta-barrel domain"/>
    <property type="match status" value="1"/>
</dbReference>
<reference evidence="13 14" key="1">
    <citation type="submission" date="2020-08" db="EMBL/GenBank/DDBJ databases">
        <title>Genome sequence of Sphingomonas lutea KCTC 23642T.</title>
        <authorList>
            <person name="Hyun D.-W."/>
            <person name="Bae J.-W."/>
        </authorList>
    </citation>
    <scope>NUCLEOTIDE SEQUENCE [LARGE SCALE GENOMIC DNA]</scope>
    <source>
        <strain evidence="13 14">KCTC 23642</strain>
    </source>
</reference>
<dbReference type="SUPFAM" id="SSF56935">
    <property type="entry name" value="Porins"/>
    <property type="match status" value="1"/>
</dbReference>
<keyword evidence="9" id="KW-0472">Membrane</keyword>
<keyword evidence="2" id="KW-0813">Transport</keyword>
<dbReference type="GO" id="GO:0015344">
    <property type="term" value="F:siderophore uptake transmembrane transporter activity"/>
    <property type="evidence" value="ECO:0007669"/>
    <property type="project" value="TreeGrafter"/>
</dbReference>
<keyword evidence="5" id="KW-0812">Transmembrane</keyword>
<evidence type="ECO:0000256" key="4">
    <source>
        <dbReference type="ARBA" id="ARBA00022496"/>
    </source>
</evidence>